<evidence type="ECO:0000313" key="2">
    <source>
        <dbReference type="EnsemblPlants" id="TraesCS3B02G169800.2"/>
    </source>
</evidence>
<name>A0A3B6FNA5_WHEAT</name>
<dbReference type="OMA" id="VVFQYCF"/>
<accession>A0A3B6FNA5</accession>
<protein>
    <submittedName>
        <fullName evidence="2">Uncharacterized protein</fullName>
    </submittedName>
</protein>
<dbReference type="EnsemblPlants" id="TraesCS3B02G169800.2">
    <property type="protein sequence ID" value="TraesCS3B02G169800.2"/>
    <property type="gene ID" value="TraesCS3B02G169800"/>
</dbReference>
<keyword evidence="1" id="KW-0812">Transmembrane</keyword>
<dbReference type="Proteomes" id="UP000019116">
    <property type="component" value="Chromosome 3B"/>
</dbReference>
<keyword evidence="3" id="KW-1185">Reference proteome</keyword>
<gene>
    <name evidence="2" type="primary">LOC123069264</name>
</gene>
<organism evidence="2">
    <name type="scientific">Triticum aestivum</name>
    <name type="common">Wheat</name>
    <dbReference type="NCBI Taxonomy" id="4565"/>
    <lineage>
        <taxon>Eukaryota</taxon>
        <taxon>Viridiplantae</taxon>
        <taxon>Streptophyta</taxon>
        <taxon>Embryophyta</taxon>
        <taxon>Tracheophyta</taxon>
        <taxon>Spermatophyta</taxon>
        <taxon>Magnoliopsida</taxon>
        <taxon>Liliopsida</taxon>
        <taxon>Poales</taxon>
        <taxon>Poaceae</taxon>
        <taxon>BOP clade</taxon>
        <taxon>Pooideae</taxon>
        <taxon>Triticodae</taxon>
        <taxon>Triticeae</taxon>
        <taxon>Triticinae</taxon>
        <taxon>Triticum</taxon>
    </lineage>
</organism>
<dbReference type="Gramene" id="TraesCS3B03G0404600.1">
    <property type="protein sequence ID" value="TraesCS3B03G0404600.1.CDS"/>
    <property type="gene ID" value="TraesCS3B03G0404600"/>
</dbReference>
<reference evidence="2" key="2">
    <citation type="submission" date="2018-10" db="UniProtKB">
        <authorList>
            <consortium name="EnsemblPlants"/>
        </authorList>
    </citation>
    <scope>IDENTIFICATION</scope>
</reference>
<evidence type="ECO:0000313" key="3">
    <source>
        <dbReference type="Proteomes" id="UP000019116"/>
    </source>
</evidence>
<evidence type="ECO:0000256" key="1">
    <source>
        <dbReference type="SAM" id="Phobius"/>
    </source>
</evidence>
<reference evidence="2" key="1">
    <citation type="submission" date="2018-08" db="EMBL/GenBank/DDBJ databases">
        <authorList>
            <person name="Rossello M."/>
        </authorList>
    </citation>
    <scope>NUCLEOTIDE SEQUENCE [LARGE SCALE GENOMIC DNA]</scope>
    <source>
        <strain evidence="2">cv. Chinese Spring</strain>
    </source>
</reference>
<dbReference type="AlphaFoldDB" id="A0A3B6FNA5"/>
<feature type="transmembrane region" description="Helical" evidence="1">
    <location>
        <begin position="82"/>
        <end position="101"/>
    </location>
</feature>
<proteinExistence type="predicted"/>
<dbReference type="Gramene" id="TraesCS3B02G169800.2">
    <property type="protein sequence ID" value="TraesCS3B02G169800.2"/>
    <property type="gene ID" value="TraesCS3B02G169800"/>
</dbReference>
<dbReference type="SMR" id="A0A3B6FNA5"/>
<sequence>MWVLEMPVVGWVLLYILKKDNLINKLVSEAEIPEPPLFTSTHRWEDTPEQNVSLTKPGLSTAERVREAIDCLPARQIRFSTVLGAVVFQYCFGVVVARFRVHLRQIIWLKRDGMLRCTKDSLLMDSLWQ</sequence>
<dbReference type="OrthoDB" id="1683064at2759"/>
<keyword evidence="1" id="KW-0472">Membrane</keyword>
<keyword evidence="1" id="KW-1133">Transmembrane helix</keyword>